<dbReference type="AlphaFoldDB" id="A5ZQT0"/>
<reference evidence="2 3" key="1">
    <citation type="submission" date="2007-03" db="EMBL/GenBank/DDBJ databases">
        <authorList>
            <person name="Fulton L."/>
            <person name="Clifton S."/>
            <person name="Fulton B."/>
            <person name="Xu J."/>
            <person name="Minx P."/>
            <person name="Pepin K.H."/>
            <person name="Johnson M."/>
            <person name="Thiruvilangam P."/>
            <person name="Bhonagiri V."/>
            <person name="Nash W.E."/>
            <person name="Mardis E.R."/>
            <person name="Wilson R.K."/>
        </authorList>
    </citation>
    <scope>NUCLEOTIDE SEQUENCE [LARGE SCALE GENOMIC DNA]</scope>
    <source>
        <strain evidence="2 3">ATCC 29174</strain>
    </source>
</reference>
<accession>A5ZQT0</accession>
<dbReference type="EMBL" id="AAVO02000004">
    <property type="protein sequence ID" value="EDM87937.1"/>
    <property type="molecule type" value="Genomic_DNA"/>
</dbReference>
<sequence length="66" mass="7500">MTRKKKNYYSGDRSDTGSCDGCTKCSFYFIIKGELEIRTLEEEYETRTAGVRSTAGGNYRKNISGR</sequence>
<name>A5ZQT0_9FIRM</name>
<evidence type="ECO:0000256" key="1">
    <source>
        <dbReference type="SAM" id="MobiDB-lite"/>
    </source>
</evidence>
<protein>
    <submittedName>
        <fullName evidence="2">Uncharacterized protein</fullName>
    </submittedName>
</protein>
<organism evidence="2 3">
    <name type="scientific">Blautia obeum ATCC 29174</name>
    <dbReference type="NCBI Taxonomy" id="411459"/>
    <lineage>
        <taxon>Bacteria</taxon>
        <taxon>Bacillati</taxon>
        <taxon>Bacillota</taxon>
        <taxon>Clostridia</taxon>
        <taxon>Lachnospirales</taxon>
        <taxon>Lachnospiraceae</taxon>
        <taxon>Blautia</taxon>
    </lineage>
</organism>
<feature type="region of interest" description="Disordered" evidence="1">
    <location>
        <begin position="46"/>
        <end position="66"/>
    </location>
</feature>
<evidence type="ECO:0000313" key="2">
    <source>
        <dbReference type="EMBL" id="EDM87937.1"/>
    </source>
</evidence>
<gene>
    <name evidence="2" type="ORF">RUMOBE_01357</name>
</gene>
<evidence type="ECO:0000313" key="3">
    <source>
        <dbReference type="Proteomes" id="UP000006002"/>
    </source>
</evidence>
<comment type="caution">
    <text evidence="2">The sequence shown here is derived from an EMBL/GenBank/DDBJ whole genome shotgun (WGS) entry which is preliminary data.</text>
</comment>
<dbReference type="HOGENOM" id="CLU_2822516_0_0_9"/>
<proteinExistence type="predicted"/>
<reference evidence="2 3" key="2">
    <citation type="submission" date="2007-04" db="EMBL/GenBank/DDBJ databases">
        <title>Draft genome sequence of Ruminococcus obeum (ATCC 29174).</title>
        <authorList>
            <person name="Sudarsanam P."/>
            <person name="Ley R."/>
            <person name="Guruge J."/>
            <person name="Turnbaugh P.J."/>
            <person name="Mahowald M."/>
            <person name="Liep D."/>
            <person name="Gordon J."/>
        </authorList>
    </citation>
    <scope>NUCLEOTIDE SEQUENCE [LARGE SCALE GENOMIC DNA]</scope>
    <source>
        <strain evidence="2 3">ATCC 29174</strain>
    </source>
</reference>
<dbReference type="Proteomes" id="UP000006002">
    <property type="component" value="Unassembled WGS sequence"/>
</dbReference>